<dbReference type="EMBL" id="CCDI010000004">
    <property type="protein sequence ID" value="CDQ24862.1"/>
    <property type="molecule type" value="Genomic_DNA"/>
</dbReference>
<evidence type="ECO:0000313" key="2">
    <source>
        <dbReference type="Proteomes" id="UP000028868"/>
    </source>
</evidence>
<organism evidence="1 2">
    <name type="scientific">Halobacillus karajensis</name>
    <dbReference type="NCBI Taxonomy" id="195088"/>
    <lineage>
        <taxon>Bacteria</taxon>
        <taxon>Bacillati</taxon>
        <taxon>Bacillota</taxon>
        <taxon>Bacilli</taxon>
        <taxon>Bacillales</taxon>
        <taxon>Bacillaceae</taxon>
        <taxon>Halobacillus</taxon>
    </lineage>
</organism>
<accession>A0A024P8W8</accession>
<proteinExistence type="predicted"/>
<evidence type="ECO:0000313" key="1">
    <source>
        <dbReference type="EMBL" id="CDQ24862.1"/>
    </source>
</evidence>
<sequence>MKAVKTGSMIKRMVYVDEMETQSLTIGSILEIGDVYRAAPFSKILAVQREGGVQSDVFNFEDYSIFSLKSTPPLAPVEIQSYTYQNRPIQVDSIRVLGVSTASVFQIGGIEHINAINYTKHFRLLEEEEH</sequence>
<keyword evidence="2" id="KW-1185">Reference proteome</keyword>
<name>A0A024P8W8_9BACI</name>
<dbReference type="InterPro" id="IPR024496">
    <property type="entry name" value="Spore_germ_GerPE"/>
</dbReference>
<dbReference type="RefSeq" id="WP_392387202.1">
    <property type="nucleotide sequence ID" value="NZ_CCDH010000003.1"/>
</dbReference>
<dbReference type="Pfam" id="PF10970">
    <property type="entry name" value="GerPE"/>
    <property type="match status" value="1"/>
</dbReference>
<reference evidence="1 2" key="2">
    <citation type="submission" date="2014-05" db="EMBL/GenBank/DDBJ databases">
        <title>Draft genome sequence of Halobacillus karajensis HK-03.</title>
        <authorList>
            <person name="Khelaifia S."/>
            <person name="Croce O."/>
            <person name="Lagier J.C."/>
            <person name="Raoult D."/>
        </authorList>
    </citation>
    <scope>NUCLEOTIDE SEQUENCE [LARGE SCALE GENOMIC DNA]</scope>
    <source>
        <strain evidence="1 2">HD-03</strain>
    </source>
</reference>
<comment type="caution">
    <text evidence="1">The sequence shown here is derived from an EMBL/GenBank/DDBJ whole genome shotgun (WGS) entry which is preliminary data.</text>
</comment>
<dbReference type="AlphaFoldDB" id="A0A024P8W8"/>
<dbReference type="Proteomes" id="UP000028868">
    <property type="component" value="Unassembled WGS sequence"/>
</dbReference>
<reference evidence="2" key="1">
    <citation type="submission" date="2014-03" db="EMBL/GenBank/DDBJ databases">
        <authorList>
            <person name="Urmite Genomes U."/>
        </authorList>
    </citation>
    <scope>NUCLEOTIDE SEQUENCE [LARGE SCALE GENOMIC DNA]</scope>
    <source>
        <strain evidence="2">HD-03</strain>
    </source>
</reference>
<protein>
    <submittedName>
        <fullName evidence="1">Spore germination protein GerPE</fullName>
    </submittedName>
</protein>
<gene>
    <name evidence="1" type="primary">gerPE</name>
    <name evidence="1" type="ORF">BN983_03161</name>
</gene>